<reference evidence="1" key="1">
    <citation type="submission" date="2014-09" db="EMBL/GenBank/DDBJ databases">
        <authorList>
            <person name="Magalhaes I.L.F."/>
            <person name="Oliveira U."/>
            <person name="Santos F.R."/>
            <person name="Vidigal T.H.D.A."/>
            <person name="Brescovit A.D."/>
            <person name="Santos A.J."/>
        </authorList>
    </citation>
    <scope>NUCLEOTIDE SEQUENCE</scope>
    <source>
        <tissue evidence="1">Shoot tissue taken approximately 20 cm above the soil surface</tissue>
    </source>
</reference>
<reference evidence="1" key="2">
    <citation type="journal article" date="2015" name="Data Brief">
        <title>Shoot transcriptome of the giant reed, Arundo donax.</title>
        <authorList>
            <person name="Barrero R.A."/>
            <person name="Guerrero F.D."/>
            <person name="Moolhuijzen P."/>
            <person name="Goolsby J.A."/>
            <person name="Tidwell J."/>
            <person name="Bellgard S.E."/>
            <person name="Bellgard M.I."/>
        </authorList>
    </citation>
    <scope>NUCLEOTIDE SEQUENCE</scope>
    <source>
        <tissue evidence="1">Shoot tissue taken approximately 20 cm above the soil surface</tissue>
    </source>
</reference>
<evidence type="ECO:0000313" key="1">
    <source>
        <dbReference type="EMBL" id="JAD78851.1"/>
    </source>
</evidence>
<protein>
    <submittedName>
        <fullName evidence="1">Uncharacterized protein</fullName>
    </submittedName>
</protein>
<dbReference type="EMBL" id="GBRH01219044">
    <property type="protein sequence ID" value="JAD78851.1"/>
    <property type="molecule type" value="Transcribed_RNA"/>
</dbReference>
<name>A0A0A9CTA9_ARUDO</name>
<organism evidence="1">
    <name type="scientific">Arundo donax</name>
    <name type="common">Giant reed</name>
    <name type="synonym">Donax arundinaceus</name>
    <dbReference type="NCBI Taxonomy" id="35708"/>
    <lineage>
        <taxon>Eukaryota</taxon>
        <taxon>Viridiplantae</taxon>
        <taxon>Streptophyta</taxon>
        <taxon>Embryophyta</taxon>
        <taxon>Tracheophyta</taxon>
        <taxon>Spermatophyta</taxon>
        <taxon>Magnoliopsida</taxon>
        <taxon>Liliopsida</taxon>
        <taxon>Poales</taxon>
        <taxon>Poaceae</taxon>
        <taxon>PACMAD clade</taxon>
        <taxon>Arundinoideae</taxon>
        <taxon>Arundineae</taxon>
        <taxon>Arundo</taxon>
    </lineage>
</organism>
<accession>A0A0A9CTA9</accession>
<dbReference type="AlphaFoldDB" id="A0A0A9CTA9"/>
<sequence>MRVPFILQAQSFQRSTMYQLLQLLRIRFCSVQSLDPSIRGTISVSGDLYLGLVKAGNSQVELPQDDSRLAPLPH</sequence>
<proteinExistence type="predicted"/>